<evidence type="ECO:0000259" key="4">
    <source>
        <dbReference type="Pfam" id="PF03178"/>
    </source>
</evidence>
<feature type="domain" description="RSE1/DDB1/CPSF1 first beta-propeller" evidence="5">
    <location>
        <begin position="73"/>
        <end position="474"/>
    </location>
</feature>
<dbReference type="SUPFAM" id="SSF101898">
    <property type="entry name" value="NHL repeat"/>
    <property type="match status" value="1"/>
</dbReference>
<dbReference type="InterPro" id="IPR050358">
    <property type="entry name" value="RSE1/DDB1/CFT1"/>
</dbReference>
<dbReference type="InterPro" id="IPR004871">
    <property type="entry name" value="RSE1/DDB1/CPSF1_C"/>
</dbReference>
<proteinExistence type="predicted"/>
<reference evidence="8" key="1">
    <citation type="journal article" date="2019" name="Nat. Commun.">
        <title>Expansion of phycobilisome linker gene families in mesophilic red algae.</title>
        <authorList>
            <person name="Lee J."/>
            <person name="Kim D."/>
            <person name="Bhattacharya D."/>
            <person name="Yoon H.S."/>
        </authorList>
    </citation>
    <scope>NUCLEOTIDE SEQUENCE [LARGE SCALE GENOMIC DNA]</scope>
    <source>
        <strain evidence="8">CCMP 1328</strain>
    </source>
</reference>
<feature type="compositionally biased region" description="Low complexity" evidence="3">
    <location>
        <begin position="993"/>
        <end position="1006"/>
    </location>
</feature>
<dbReference type="Proteomes" id="UP000324585">
    <property type="component" value="Unassembled WGS sequence"/>
</dbReference>
<gene>
    <name evidence="7" type="ORF">FVE85_5266</name>
</gene>
<dbReference type="GO" id="GO:0005634">
    <property type="term" value="C:nucleus"/>
    <property type="evidence" value="ECO:0007669"/>
    <property type="project" value="UniProtKB-SubCell"/>
</dbReference>
<accession>A0A5J4Z1G9</accession>
<name>A0A5J4Z1G9_PORPP</name>
<dbReference type="GO" id="GO:0003676">
    <property type="term" value="F:nucleic acid binding"/>
    <property type="evidence" value="ECO:0007669"/>
    <property type="project" value="InterPro"/>
</dbReference>
<organism evidence="7 8">
    <name type="scientific">Porphyridium purpureum</name>
    <name type="common">Red alga</name>
    <name type="synonym">Porphyridium cruentum</name>
    <dbReference type="NCBI Taxonomy" id="35688"/>
    <lineage>
        <taxon>Eukaryota</taxon>
        <taxon>Rhodophyta</taxon>
        <taxon>Bangiophyceae</taxon>
        <taxon>Porphyridiales</taxon>
        <taxon>Porphyridiaceae</taxon>
        <taxon>Porphyridium</taxon>
    </lineage>
</organism>
<dbReference type="Gene3D" id="1.10.150.910">
    <property type="match status" value="1"/>
</dbReference>
<evidence type="ECO:0000259" key="6">
    <source>
        <dbReference type="Pfam" id="PF23726"/>
    </source>
</evidence>
<dbReference type="InterPro" id="IPR018846">
    <property type="entry name" value="Beta-prop_RSE1/DDB1/CPSF1_1st"/>
</dbReference>
<dbReference type="Gene3D" id="2.130.10.10">
    <property type="entry name" value="YVTN repeat-like/Quinoprotein amine dehydrogenase"/>
    <property type="match status" value="3"/>
</dbReference>
<dbReference type="Pfam" id="PF10433">
    <property type="entry name" value="Beta-prop_RSE1_1st"/>
    <property type="match status" value="1"/>
</dbReference>
<dbReference type="OMA" id="HQDFLMR"/>
<evidence type="ECO:0000259" key="5">
    <source>
        <dbReference type="Pfam" id="PF10433"/>
    </source>
</evidence>
<keyword evidence="8" id="KW-1185">Reference proteome</keyword>
<evidence type="ECO:0000256" key="3">
    <source>
        <dbReference type="SAM" id="MobiDB-lite"/>
    </source>
</evidence>
<dbReference type="Pfam" id="PF03178">
    <property type="entry name" value="CPSF_A"/>
    <property type="match status" value="1"/>
</dbReference>
<dbReference type="InterPro" id="IPR015943">
    <property type="entry name" value="WD40/YVTN_repeat-like_dom_sf"/>
</dbReference>
<evidence type="ECO:0000256" key="1">
    <source>
        <dbReference type="ARBA" id="ARBA00004123"/>
    </source>
</evidence>
<dbReference type="PANTHER" id="PTHR10644">
    <property type="entry name" value="DNA REPAIR/RNA PROCESSING CPSF FAMILY"/>
    <property type="match status" value="1"/>
</dbReference>
<evidence type="ECO:0000313" key="7">
    <source>
        <dbReference type="EMBL" id="KAA8497681.1"/>
    </source>
</evidence>
<evidence type="ECO:0000256" key="2">
    <source>
        <dbReference type="ARBA" id="ARBA00023242"/>
    </source>
</evidence>
<feature type="domain" description="RSE1/DDB1/CPSF1 C-terminal" evidence="4">
    <location>
        <begin position="918"/>
        <end position="1275"/>
    </location>
</feature>
<comment type="caution">
    <text evidence="7">The sequence shown here is derived from an EMBL/GenBank/DDBJ whole genome shotgun (WGS) entry which is preliminary data.</text>
</comment>
<feature type="region of interest" description="Disordered" evidence="3">
    <location>
        <begin position="1"/>
        <end position="38"/>
    </location>
</feature>
<comment type="subcellular location">
    <subcellularLocation>
        <location evidence="1">Nucleus</location>
    </subcellularLocation>
</comment>
<dbReference type="EMBL" id="VRMN01000001">
    <property type="protein sequence ID" value="KAA8497681.1"/>
    <property type="molecule type" value="Genomic_DNA"/>
</dbReference>
<keyword evidence="2" id="KW-0539">Nucleus</keyword>
<feature type="region of interest" description="Disordered" evidence="3">
    <location>
        <begin position="985"/>
        <end position="1010"/>
    </location>
</feature>
<sequence length="1306" mass="142045">MFYARCSAQSGAQGDDGSLTDVGGGTHRQAGSEREGRACTRPFREQAARPVHDTHSAVNAMYNYVVSAHKASAVTHTAYGRFLSPHESSLLICRGGSRIEVYRVDREGLVPAFELPVYGTVVSMVLFDPSDGMTDNATTASAALASASSSKKKIVQPAQRQIHLNDERQQELGQRKQQYLLILTSEQLHVAIIKWNDETQTCETMAFGIMKDRIGSLTERPYLVALDPRGRSYAVNLYDRLVKIIPGELRNEAYNIRVDACITSMQFLDGEHLLSSSQPARNPTLAMLYIDADDTCKASLSEILVQEKDASAPICLDLTFDMTASRMVAVPYPHEGFLVFCDGSITYVNRLNRQQPWKAQTKHLRVVRLTLSPPAIINAVGFVDKDGSRMLVGDNFGKMRMLVLESSGVEEDGSKIVRSLHLETLGTTSIASTITYCDRGFIFVGSTASDSQLLRLTPDKHPETGNYFEVMESFTNLAPIVDFCIVDREKQGQSTIVTCSGIGTGGSLRVVRNGISITEVSSAEAEGIKELFALRKAEADAKCSRLLVSFTTVSSVYELADDEMSELEVSGLDEASSTIYACNLGGGDFFVQVTESRVLLIYSTGAGLVDTWLPPSGTTISLASGNESQLLLATTGGGLYLLQVDPVSHAFLQVSSQLFEHDLSCLDVTPLDASKREASVAVVGLWTEVSVRVLALPSLELLHLEKLKGETIARSVQLAHMDGVNFVIVAIGDGYLIAYRLEFAASDGRVALLDQRKISLGSQPASLSLFRAGEGDSHHVFAACDRPTIIHTLQGSSKMLSSNANLRDVKRVCGFDTESYPQCLAIALENTLMIGRVDEIQRLHVRSVPLHEQPRRICHIESAHAFAVITSRIKPVHTGEHGEGLASTAATAADVPRNMDIDEDVSDAAEMAEYNYLTMFDDVTFERLTVFAFAASEIACSLAVVTFQDCTEPFLVVGTAYLLEDEDEPSRGRVLVFSTQAVRGGNSAGTGAGPSSADSDPAASSSQRRTHINSKGMDVDTLQASGSGALELLAAKEVKGAVYSLNAFSGKLLAGINAKVSLFKWVVTEGGSYTLAEMASHYGHSVALIIRSRGDFFIVGDLQKSITLLAYKPVPGRIEEIARDYDCNWMMAAEMIDDDTFLGAENSTNLFALHRSGDSATEEDRSRLDKVGRYHLGELVNCFAQGSLVRDLYDQETSVQSCVLFGTVSGTIGLIAGISAEAYKFLHSVQQAMNAVIREGIGALKHDDFRSFRTERMESRAINFLDGDLIERYLDLSPATMAEIAAKVGCPTQELVKRIEELQRIH</sequence>
<protein>
    <submittedName>
        <fullName evidence="7">DNA damage-binding protein 1</fullName>
    </submittedName>
</protein>
<evidence type="ECO:0000313" key="8">
    <source>
        <dbReference type="Proteomes" id="UP000324585"/>
    </source>
</evidence>
<feature type="domain" description="RSE1/DDB1/CPSF1 second beta-propeller" evidence="6">
    <location>
        <begin position="517"/>
        <end position="836"/>
    </location>
</feature>
<dbReference type="OrthoDB" id="433457at2759"/>
<dbReference type="InterPro" id="IPR058543">
    <property type="entry name" value="Beta-prop_RSE1/DDB1/CPSF1_2nd"/>
</dbReference>
<dbReference type="Pfam" id="PF23726">
    <property type="entry name" value="Beta-prop_RSE1_2nd"/>
    <property type="match status" value="1"/>
</dbReference>